<evidence type="ECO:0000256" key="7">
    <source>
        <dbReference type="ARBA" id="ARBA00040167"/>
    </source>
</evidence>
<sequence>MKRVLVTRPEPAAAQTAAKLRAAGYEPVLLPLSRTVALSFTVPDEVFDALTITSANAFRHIAPERLLPYRTLPLFAVGEGTAKAAQEAGFKHVIEGGGDAVRLAGTMRQALAPTARVLYLAGRVRQPVFEDEVAANGLSMMVCDVYDTESVMYPPQALSRILGHAPFVAVMLYSGVAAASFVEAMRSITPPFDEKTRFLCISARVAAKLPSSWLQQALVSDHPDEKGLFRLFSKL</sequence>
<organism evidence="11">
    <name type="scientific">Brucella pinnipedialis M292/94/1</name>
    <dbReference type="NCBI Taxonomy" id="520462"/>
    <lineage>
        <taxon>Bacteria</taxon>
        <taxon>Pseudomonadati</taxon>
        <taxon>Pseudomonadota</taxon>
        <taxon>Alphaproteobacteria</taxon>
        <taxon>Hyphomicrobiales</taxon>
        <taxon>Brucellaceae</taxon>
        <taxon>Brucella/Ochrobactrum group</taxon>
        <taxon>Brucella</taxon>
    </lineage>
</organism>
<accession>A0A0E1X9L0</accession>
<dbReference type="SUPFAM" id="SSF69618">
    <property type="entry name" value="HemD-like"/>
    <property type="match status" value="1"/>
</dbReference>
<dbReference type="EMBL" id="EQ999546">
    <property type="protein sequence ID" value="EEZ29902.1"/>
    <property type="molecule type" value="Genomic_DNA"/>
</dbReference>
<evidence type="ECO:0000313" key="11">
    <source>
        <dbReference type="EMBL" id="EEZ29902.1"/>
    </source>
</evidence>
<dbReference type="CDD" id="cd06578">
    <property type="entry name" value="HemD"/>
    <property type="match status" value="1"/>
</dbReference>
<evidence type="ECO:0000256" key="9">
    <source>
        <dbReference type="RuleBase" id="RU366031"/>
    </source>
</evidence>
<comment type="function">
    <text evidence="6 9">Catalyzes cyclization of the linear tetrapyrrole, hydroxymethylbilane, to the macrocyclic uroporphyrinogen III.</text>
</comment>
<dbReference type="Proteomes" id="UP000004659">
    <property type="component" value="Unassembled WGS sequence"/>
</dbReference>
<evidence type="ECO:0000256" key="1">
    <source>
        <dbReference type="ARBA" id="ARBA00004772"/>
    </source>
</evidence>
<dbReference type="RefSeq" id="WP_002964956.1">
    <property type="nucleotide sequence ID" value="NZ_EQ999546.1"/>
</dbReference>
<dbReference type="AlphaFoldDB" id="A0A0E1X9L0"/>
<reference evidence="11" key="1">
    <citation type="submission" date="2009-01" db="EMBL/GenBank/DDBJ databases">
        <title>The Genome Sequence of Brucella pinnipedialis M292/94/1.</title>
        <authorList>
            <consortium name="The Broad Institute Genome Sequencing Platform"/>
            <person name="Ward D."/>
            <person name="Young S.K."/>
            <person name="Kodira C.D."/>
            <person name="Zeng Q."/>
            <person name="Koehrsen M."/>
            <person name="Alvarado L."/>
            <person name="Berlin A."/>
            <person name="Borenstein D."/>
            <person name="Chen Z."/>
            <person name="Engels R."/>
            <person name="Freedman E."/>
            <person name="Gellesch M."/>
            <person name="Goldberg J."/>
            <person name="Griggs A."/>
            <person name="Gujja S."/>
            <person name="Heiman D."/>
            <person name="Hepburn T."/>
            <person name="Howarth C."/>
            <person name="Jen D."/>
            <person name="Larson L."/>
            <person name="Lewis B."/>
            <person name="Mehta T."/>
            <person name="Park D."/>
            <person name="Pearson M."/>
            <person name="Roberts A."/>
            <person name="Saif S."/>
            <person name="Shea T."/>
            <person name="Shenoy N."/>
            <person name="Sisk P."/>
            <person name="Stolte C."/>
            <person name="Sykes S."/>
            <person name="Walk T."/>
            <person name="White J."/>
            <person name="Yandava C."/>
            <person name="Whatmore A.M."/>
            <person name="Perrett L.L."/>
            <person name="O'Callaghan D."/>
            <person name="Nusbaum C."/>
            <person name="Galagan J."/>
            <person name="Birren B."/>
        </authorList>
    </citation>
    <scope>NUCLEOTIDE SEQUENCE [LARGE SCALE GENOMIC DNA]</scope>
    <source>
        <strain evidence="11">M292/94/1</strain>
    </source>
</reference>
<gene>
    <name evidence="11" type="ORF">BALG_00021</name>
</gene>
<evidence type="ECO:0000256" key="5">
    <source>
        <dbReference type="ARBA" id="ARBA00023244"/>
    </source>
</evidence>
<evidence type="ECO:0000256" key="3">
    <source>
        <dbReference type="ARBA" id="ARBA00013109"/>
    </source>
</evidence>
<proteinExistence type="inferred from homology"/>
<dbReference type="GeneID" id="93017781"/>
<dbReference type="NCBIfam" id="NF006621">
    <property type="entry name" value="PRK09189.1"/>
    <property type="match status" value="1"/>
</dbReference>
<dbReference type="HOGENOM" id="CLU_011276_10_2_5"/>
<dbReference type="InterPro" id="IPR036108">
    <property type="entry name" value="4pyrrol_syn_uPrphyn_synt_sf"/>
</dbReference>
<dbReference type="GO" id="GO:0004852">
    <property type="term" value="F:uroporphyrinogen-III synthase activity"/>
    <property type="evidence" value="ECO:0007669"/>
    <property type="project" value="UniProtKB-UniRule"/>
</dbReference>
<comment type="catalytic activity">
    <reaction evidence="8 9">
        <text>hydroxymethylbilane = uroporphyrinogen III + H2O</text>
        <dbReference type="Rhea" id="RHEA:18965"/>
        <dbReference type="ChEBI" id="CHEBI:15377"/>
        <dbReference type="ChEBI" id="CHEBI:57308"/>
        <dbReference type="ChEBI" id="CHEBI:57845"/>
        <dbReference type="EC" id="4.2.1.75"/>
    </reaction>
</comment>
<evidence type="ECO:0000256" key="4">
    <source>
        <dbReference type="ARBA" id="ARBA00023239"/>
    </source>
</evidence>
<feature type="domain" description="Tetrapyrrole biosynthesis uroporphyrinogen III synthase" evidence="10">
    <location>
        <begin position="15"/>
        <end position="229"/>
    </location>
</feature>
<dbReference type="UniPathway" id="UPA00251">
    <property type="reaction ID" value="UER00320"/>
</dbReference>
<name>A0A0E1X9L0_9HYPH</name>
<dbReference type="Pfam" id="PF02602">
    <property type="entry name" value="HEM4"/>
    <property type="match status" value="1"/>
</dbReference>
<dbReference type="PANTHER" id="PTHR38042">
    <property type="entry name" value="UROPORPHYRINOGEN-III SYNTHASE, CHLOROPLASTIC"/>
    <property type="match status" value="1"/>
</dbReference>
<dbReference type="PANTHER" id="PTHR38042:SF1">
    <property type="entry name" value="UROPORPHYRINOGEN-III SYNTHASE, CHLOROPLASTIC"/>
    <property type="match status" value="1"/>
</dbReference>
<evidence type="ECO:0000256" key="2">
    <source>
        <dbReference type="ARBA" id="ARBA00008133"/>
    </source>
</evidence>
<comment type="similarity">
    <text evidence="2 9">Belongs to the uroporphyrinogen-III synthase family.</text>
</comment>
<dbReference type="InterPro" id="IPR039793">
    <property type="entry name" value="UROS/Hem4"/>
</dbReference>
<dbReference type="GO" id="GO:0006782">
    <property type="term" value="P:protoporphyrinogen IX biosynthetic process"/>
    <property type="evidence" value="ECO:0007669"/>
    <property type="project" value="UniProtKB-UniRule"/>
</dbReference>
<dbReference type="InterPro" id="IPR003754">
    <property type="entry name" value="4pyrrol_synth_uPrphyn_synth"/>
</dbReference>
<keyword evidence="5 9" id="KW-0627">Porphyrin biosynthesis</keyword>
<dbReference type="EC" id="4.2.1.75" evidence="3 9"/>
<protein>
    <recommendedName>
        <fullName evidence="7 9">Uroporphyrinogen-III synthase</fullName>
        <ecNumber evidence="3 9">4.2.1.75</ecNumber>
    </recommendedName>
</protein>
<comment type="pathway">
    <text evidence="1 9">Porphyrin-containing compound metabolism; protoporphyrin-IX biosynthesis; coproporphyrinogen-III from 5-aminolevulinate: step 3/4.</text>
</comment>
<evidence type="ECO:0000259" key="10">
    <source>
        <dbReference type="Pfam" id="PF02602"/>
    </source>
</evidence>
<evidence type="ECO:0000256" key="6">
    <source>
        <dbReference type="ARBA" id="ARBA00037589"/>
    </source>
</evidence>
<dbReference type="Gene3D" id="3.40.50.10090">
    <property type="match status" value="2"/>
</dbReference>
<dbReference type="GO" id="GO:0006780">
    <property type="term" value="P:uroporphyrinogen III biosynthetic process"/>
    <property type="evidence" value="ECO:0007669"/>
    <property type="project" value="UniProtKB-UniRule"/>
</dbReference>
<evidence type="ECO:0000256" key="8">
    <source>
        <dbReference type="ARBA" id="ARBA00048617"/>
    </source>
</evidence>
<keyword evidence="4 9" id="KW-0456">Lyase</keyword>